<dbReference type="Gene3D" id="1.20.140.10">
    <property type="entry name" value="Butyryl-CoA Dehydrogenase, subunit A, domain 3"/>
    <property type="match status" value="1"/>
</dbReference>
<evidence type="ECO:0000256" key="1">
    <source>
        <dbReference type="ARBA" id="ARBA00001974"/>
    </source>
</evidence>
<dbReference type="RefSeq" id="WP_220650233.1">
    <property type="nucleotide sequence ID" value="NZ_CP080647.1"/>
</dbReference>
<dbReference type="Proteomes" id="UP000827138">
    <property type="component" value="Chromosome"/>
</dbReference>
<dbReference type="InterPro" id="IPR037069">
    <property type="entry name" value="AcylCoA_DH/ox_N_sf"/>
</dbReference>
<proteinExistence type="inferred from homology"/>
<organism evidence="11 12">
    <name type="scientific">Streptomyces akebiae</name>
    <dbReference type="NCBI Taxonomy" id="2865673"/>
    <lineage>
        <taxon>Bacteria</taxon>
        <taxon>Bacillati</taxon>
        <taxon>Actinomycetota</taxon>
        <taxon>Actinomycetes</taxon>
        <taxon>Kitasatosporales</taxon>
        <taxon>Streptomycetaceae</taxon>
        <taxon>Streptomyces</taxon>
    </lineage>
</organism>
<evidence type="ECO:0000256" key="6">
    <source>
        <dbReference type="RuleBase" id="RU362125"/>
    </source>
</evidence>
<feature type="domain" description="Acyl-CoA oxidase/dehydrogenase middle" evidence="9">
    <location>
        <begin position="130"/>
        <end position="224"/>
    </location>
</feature>
<dbReference type="InterPro" id="IPR009075">
    <property type="entry name" value="AcylCo_DH/oxidase_C"/>
</dbReference>
<feature type="compositionally biased region" description="Pro residues" evidence="7">
    <location>
        <begin position="21"/>
        <end position="38"/>
    </location>
</feature>
<feature type="region of interest" description="Disordered" evidence="7">
    <location>
        <begin position="1"/>
        <end position="42"/>
    </location>
</feature>
<keyword evidence="4 6" id="KW-0274">FAD</keyword>
<dbReference type="InterPro" id="IPR013786">
    <property type="entry name" value="AcylCoA_DH/ox_N"/>
</dbReference>
<keyword evidence="5 6" id="KW-0560">Oxidoreductase</keyword>
<sequence>MTDAADLRRRTAELLAAYPPSRLPPPPSTEDPAGPPPSSATTDRLDFLRARFDAGLAWVHYPEGLGGLGAPRSLQAVVDADLEAEGAPDNDPRRIGIGLGMAAPTILAYGTEEQKRRYLRPLWTGEEVWCQLFSEPGAGSDLAALGTRAVRQGDGDWVVNGQKVWTSSAHIARWAILIARTDPDVPKHRGITYFICDMTDPGVEVRPLRQVTGEAEFNEVFITDVRIPDSRRLGEIGDGWKVAQTTLNNERVAIGGMRLPREGGMIGPVARTWRERPELRTHDLHQRLLKLWVEAEAARLTAERLRQQLVAGQPGPEGAGMKLAFARLNQEISGLEVELRGEEGLLYDDWTMRRPELVDFVGRDAGYRYLRSKGNSIEGGTTEVLLNIVAERVLGLPGEPRTDKDVAWKDLAR</sequence>
<dbReference type="Pfam" id="PF02770">
    <property type="entry name" value="Acyl-CoA_dh_M"/>
    <property type="match status" value="1"/>
</dbReference>
<evidence type="ECO:0000256" key="4">
    <source>
        <dbReference type="ARBA" id="ARBA00022827"/>
    </source>
</evidence>
<accession>A0ABX8Y169</accession>
<evidence type="ECO:0000259" key="9">
    <source>
        <dbReference type="Pfam" id="PF02770"/>
    </source>
</evidence>
<reference evidence="11 12" key="1">
    <citation type="submission" date="2021-08" db="EMBL/GenBank/DDBJ databases">
        <authorList>
            <person name="Ping M."/>
        </authorList>
    </citation>
    <scope>NUCLEOTIDE SEQUENCE [LARGE SCALE GENOMIC DNA]</scope>
    <source>
        <strain evidence="11 12">MG28</strain>
    </source>
</reference>
<evidence type="ECO:0000259" key="8">
    <source>
        <dbReference type="Pfam" id="PF00441"/>
    </source>
</evidence>
<protein>
    <submittedName>
        <fullName evidence="11">Acyl-CoA dehydrogenase family protein</fullName>
    </submittedName>
</protein>
<gene>
    <name evidence="11" type="ORF">K1J60_38410</name>
</gene>
<dbReference type="PANTHER" id="PTHR43292:SF4">
    <property type="entry name" value="ACYL-COA DEHYDROGENASE FADE34"/>
    <property type="match status" value="1"/>
</dbReference>
<evidence type="ECO:0000256" key="3">
    <source>
        <dbReference type="ARBA" id="ARBA00022630"/>
    </source>
</evidence>
<dbReference type="InterPro" id="IPR006091">
    <property type="entry name" value="Acyl-CoA_Oxase/DH_mid-dom"/>
</dbReference>
<dbReference type="InterPro" id="IPR052161">
    <property type="entry name" value="Mycobact_Acyl-CoA_DH"/>
</dbReference>
<comment type="cofactor">
    <cofactor evidence="1 6">
        <name>FAD</name>
        <dbReference type="ChEBI" id="CHEBI:57692"/>
    </cofactor>
</comment>
<dbReference type="Pfam" id="PF02771">
    <property type="entry name" value="Acyl-CoA_dh_N"/>
    <property type="match status" value="1"/>
</dbReference>
<dbReference type="PANTHER" id="PTHR43292">
    <property type="entry name" value="ACYL-COA DEHYDROGENASE"/>
    <property type="match status" value="1"/>
</dbReference>
<evidence type="ECO:0000313" key="12">
    <source>
        <dbReference type="Proteomes" id="UP000827138"/>
    </source>
</evidence>
<dbReference type="Pfam" id="PF00441">
    <property type="entry name" value="Acyl-CoA_dh_1"/>
    <property type="match status" value="1"/>
</dbReference>
<dbReference type="InterPro" id="IPR009100">
    <property type="entry name" value="AcylCoA_DH/oxidase_NM_dom_sf"/>
</dbReference>
<dbReference type="Gene3D" id="1.10.540.10">
    <property type="entry name" value="Acyl-CoA dehydrogenase/oxidase, N-terminal domain"/>
    <property type="match status" value="1"/>
</dbReference>
<dbReference type="SUPFAM" id="SSF56645">
    <property type="entry name" value="Acyl-CoA dehydrogenase NM domain-like"/>
    <property type="match status" value="1"/>
</dbReference>
<dbReference type="Gene3D" id="2.40.110.10">
    <property type="entry name" value="Butyryl-CoA Dehydrogenase, subunit A, domain 2"/>
    <property type="match status" value="1"/>
</dbReference>
<evidence type="ECO:0000259" key="10">
    <source>
        <dbReference type="Pfam" id="PF02771"/>
    </source>
</evidence>
<keyword evidence="12" id="KW-1185">Reference proteome</keyword>
<keyword evidence="3 6" id="KW-0285">Flavoprotein</keyword>
<evidence type="ECO:0000256" key="2">
    <source>
        <dbReference type="ARBA" id="ARBA00009347"/>
    </source>
</evidence>
<dbReference type="InterPro" id="IPR036250">
    <property type="entry name" value="AcylCo_DH-like_C"/>
</dbReference>
<comment type="similarity">
    <text evidence="2 6">Belongs to the acyl-CoA dehydrogenase family.</text>
</comment>
<evidence type="ECO:0000313" key="11">
    <source>
        <dbReference type="EMBL" id="QYX81659.1"/>
    </source>
</evidence>
<evidence type="ECO:0000256" key="7">
    <source>
        <dbReference type="SAM" id="MobiDB-lite"/>
    </source>
</evidence>
<dbReference type="SUPFAM" id="SSF47203">
    <property type="entry name" value="Acyl-CoA dehydrogenase C-terminal domain-like"/>
    <property type="match status" value="1"/>
</dbReference>
<evidence type="ECO:0000256" key="5">
    <source>
        <dbReference type="ARBA" id="ARBA00023002"/>
    </source>
</evidence>
<name>A0ABX8Y169_9ACTN</name>
<feature type="compositionally biased region" description="Basic and acidic residues" evidence="7">
    <location>
        <begin position="1"/>
        <end position="12"/>
    </location>
</feature>
<feature type="domain" description="Acyl-CoA dehydrogenase/oxidase C-terminal" evidence="8">
    <location>
        <begin position="237"/>
        <end position="394"/>
    </location>
</feature>
<dbReference type="InterPro" id="IPR046373">
    <property type="entry name" value="Acyl-CoA_Oxase/DH_mid-dom_sf"/>
</dbReference>
<feature type="domain" description="Acyl-CoA dehydrogenase/oxidase N-terminal" evidence="10">
    <location>
        <begin position="47"/>
        <end position="126"/>
    </location>
</feature>
<dbReference type="EMBL" id="CP080647">
    <property type="protein sequence ID" value="QYX81659.1"/>
    <property type="molecule type" value="Genomic_DNA"/>
</dbReference>